<dbReference type="Proteomes" id="UP000249304">
    <property type="component" value="Unassembled WGS sequence"/>
</dbReference>
<dbReference type="InterPro" id="IPR003439">
    <property type="entry name" value="ABC_transporter-like_ATP-bd"/>
</dbReference>
<evidence type="ECO:0000313" key="7">
    <source>
        <dbReference type="Proteomes" id="UP000249304"/>
    </source>
</evidence>
<accession>A0A2W2EPI1</accession>
<dbReference type="SUPFAM" id="SSF52540">
    <property type="entry name" value="P-loop containing nucleoside triphosphate hydrolases"/>
    <property type="match status" value="1"/>
</dbReference>
<name>A0A2W2EPI1_9ACTN</name>
<sequence length="257" mass="27690">MIRAQDVSVRLGEREVLSGVGLHVRRGEWTAVIGPNGAGKSTLLKALMGLVRHRGEILLDSRPAATLKPRARARLVAYAPQAPALPPEMTVFDYALLGRTPYIPYLGRESAHDREVTESVLDRLDLGELAMRRVGELSGGERQRVVLARALAQEAPVLLLDEPTTALDLGHQQQVLELVDRLRRADGLTVVTTLHDLTVAGLYADALLLLAGGRAVAAGEPSQVLTEEAVGRHFDAHVKIEPGPDGRPVVHLVRGGP</sequence>
<dbReference type="PROSITE" id="PS50893">
    <property type="entry name" value="ABC_TRANSPORTER_2"/>
    <property type="match status" value="1"/>
</dbReference>
<evidence type="ECO:0000256" key="2">
    <source>
        <dbReference type="ARBA" id="ARBA00022741"/>
    </source>
</evidence>
<dbReference type="RefSeq" id="WP_111183310.1">
    <property type="nucleotide sequence ID" value="NZ_POUD01000214.1"/>
</dbReference>
<dbReference type="EMBL" id="POUD01000214">
    <property type="protein sequence ID" value="PZG11157.1"/>
    <property type="molecule type" value="Genomic_DNA"/>
</dbReference>
<keyword evidence="2" id="KW-0547">Nucleotide-binding</keyword>
<dbReference type="Gene3D" id="3.40.50.300">
    <property type="entry name" value="P-loop containing nucleotide triphosphate hydrolases"/>
    <property type="match status" value="1"/>
</dbReference>
<dbReference type="PANTHER" id="PTHR42794:SF1">
    <property type="entry name" value="HEMIN IMPORT ATP-BINDING PROTEIN HMUV"/>
    <property type="match status" value="1"/>
</dbReference>
<evidence type="ECO:0000259" key="5">
    <source>
        <dbReference type="PROSITE" id="PS50893"/>
    </source>
</evidence>
<proteinExistence type="predicted"/>
<dbReference type="GO" id="GO:0005524">
    <property type="term" value="F:ATP binding"/>
    <property type="evidence" value="ECO:0007669"/>
    <property type="project" value="UniProtKB-KW"/>
</dbReference>
<keyword evidence="7" id="KW-1185">Reference proteome</keyword>
<dbReference type="OrthoDB" id="9806149at2"/>
<dbReference type="CDD" id="cd03214">
    <property type="entry name" value="ABC_Iron-Siderophores_B12_Hemin"/>
    <property type="match status" value="1"/>
</dbReference>
<evidence type="ECO:0000313" key="6">
    <source>
        <dbReference type="EMBL" id="PZG11157.1"/>
    </source>
</evidence>
<evidence type="ECO:0000256" key="4">
    <source>
        <dbReference type="ARBA" id="ARBA00022967"/>
    </source>
</evidence>
<dbReference type="AlphaFoldDB" id="A0A2W2EPI1"/>
<dbReference type="InterPro" id="IPR003593">
    <property type="entry name" value="AAA+_ATPase"/>
</dbReference>
<dbReference type="FunFam" id="3.40.50.300:FF:000134">
    <property type="entry name" value="Iron-enterobactin ABC transporter ATP-binding protein"/>
    <property type="match status" value="1"/>
</dbReference>
<protein>
    <submittedName>
        <fullName evidence="6">ABC transporter</fullName>
    </submittedName>
</protein>
<dbReference type="GO" id="GO:0016887">
    <property type="term" value="F:ATP hydrolysis activity"/>
    <property type="evidence" value="ECO:0007669"/>
    <property type="project" value="InterPro"/>
</dbReference>
<keyword evidence="1" id="KW-0813">Transport</keyword>
<feature type="domain" description="ABC transporter" evidence="5">
    <location>
        <begin position="2"/>
        <end position="237"/>
    </location>
</feature>
<gene>
    <name evidence="6" type="ORF">C1J01_35235</name>
</gene>
<comment type="caution">
    <text evidence="6">The sequence shown here is derived from an EMBL/GenBank/DDBJ whole genome shotgun (WGS) entry which is preliminary data.</text>
</comment>
<organism evidence="6 7">
    <name type="scientific">Nonomuraea aridisoli</name>
    <dbReference type="NCBI Taxonomy" id="2070368"/>
    <lineage>
        <taxon>Bacteria</taxon>
        <taxon>Bacillati</taxon>
        <taxon>Actinomycetota</taxon>
        <taxon>Actinomycetes</taxon>
        <taxon>Streptosporangiales</taxon>
        <taxon>Streptosporangiaceae</taxon>
        <taxon>Nonomuraea</taxon>
    </lineage>
</organism>
<dbReference type="Pfam" id="PF00005">
    <property type="entry name" value="ABC_tran"/>
    <property type="match status" value="1"/>
</dbReference>
<dbReference type="InterPro" id="IPR017871">
    <property type="entry name" value="ABC_transporter-like_CS"/>
</dbReference>
<reference evidence="6 7" key="1">
    <citation type="submission" date="2018-01" db="EMBL/GenBank/DDBJ databases">
        <title>Draft genome sequence of Nonomuraea sp. KC333.</title>
        <authorList>
            <person name="Sahin N."/>
            <person name="Saygin H."/>
            <person name="Ay H."/>
        </authorList>
    </citation>
    <scope>NUCLEOTIDE SEQUENCE [LARGE SCALE GENOMIC DNA]</scope>
    <source>
        <strain evidence="6 7">KC333</strain>
    </source>
</reference>
<dbReference type="InterPro" id="IPR027417">
    <property type="entry name" value="P-loop_NTPase"/>
</dbReference>
<keyword evidence="4" id="KW-1278">Translocase</keyword>
<keyword evidence="3" id="KW-0067">ATP-binding</keyword>
<dbReference type="PANTHER" id="PTHR42794">
    <property type="entry name" value="HEMIN IMPORT ATP-BINDING PROTEIN HMUV"/>
    <property type="match status" value="1"/>
</dbReference>
<evidence type="ECO:0000256" key="3">
    <source>
        <dbReference type="ARBA" id="ARBA00022840"/>
    </source>
</evidence>
<evidence type="ECO:0000256" key="1">
    <source>
        <dbReference type="ARBA" id="ARBA00022448"/>
    </source>
</evidence>
<dbReference type="PROSITE" id="PS00211">
    <property type="entry name" value="ABC_TRANSPORTER_1"/>
    <property type="match status" value="1"/>
</dbReference>
<dbReference type="SMART" id="SM00382">
    <property type="entry name" value="AAA"/>
    <property type="match status" value="1"/>
</dbReference>